<keyword evidence="2 4" id="KW-0238">DNA-binding</keyword>
<dbReference type="EMBL" id="JABVEC010000013">
    <property type="protein sequence ID" value="MBC6467524.1"/>
    <property type="molecule type" value="Genomic_DNA"/>
</dbReference>
<protein>
    <submittedName>
        <fullName evidence="6">TetR/AcrR family transcriptional regulator</fullName>
    </submittedName>
</protein>
<evidence type="ECO:0000313" key="7">
    <source>
        <dbReference type="Proteomes" id="UP000805614"/>
    </source>
</evidence>
<dbReference type="PANTHER" id="PTHR30055">
    <property type="entry name" value="HTH-TYPE TRANSCRIPTIONAL REGULATOR RUTR"/>
    <property type="match status" value="1"/>
</dbReference>
<dbReference type="InterPro" id="IPR054126">
    <property type="entry name" value="CprB_TetR_C"/>
</dbReference>
<feature type="DNA-binding region" description="H-T-H motif" evidence="4">
    <location>
        <begin position="29"/>
        <end position="48"/>
    </location>
</feature>
<evidence type="ECO:0000259" key="5">
    <source>
        <dbReference type="PROSITE" id="PS50977"/>
    </source>
</evidence>
<dbReference type="InterPro" id="IPR047923">
    <property type="entry name" value="ArpA-like"/>
</dbReference>
<evidence type="ECO:0000256" key="3">
    <source>
        <dbReference type="ARBA" id="ARBA00023163"/>
    </source>
</evidence>
<dbReference type="SUPFAM" id="SSF46689">
    <property type="entry name" value="Homeodomain-like"/>
    <property type="match status" value="1"/>
</dbReference>
<gene>
    <name evidence="6" type="ORF">HKK74_18790</name>
</gene>
<dbReference type="PRINTS" id="PR00455">
    <property type="entry name" value="HTHTETR"/>
</dbReference>
<dbReference type="InterPro" id="IPR050109">
    <property type="entry name" value="HTH-type_TetR-like_transc_reg"/>
</dbReference>
<dbReference type="Pfam" id="PF00440">
    <property type="entry name" value="TetR_N"/>
    <property type="match status" value="1"/>
</dbReference>
<feature type="domain" description="HTH tetR-type" evidence="5">
    <location>
        <begin position="6"/>
        <end position="66"/>
    </location>
</feature>
<dbReference type="PROSITE" id="PS01081">
    <property type="entry name" value="HTH_TETR_1"/>
    <property type="match status" value="1"/>
</dbReference>
<dbReference type="Gene3D" id="1.10.357.10">
    <property type="entry name" value="Tetracycline Repressor, domain 2"/>
    <property type="match status" value="1"/>
</dbReference>
<evidence type="ECO:0000256" key="1">
    <source>
        <dbReference type="ARBA" id="ARBA00023015"/>
    </source>
</evidence>
<dbReference type="RefSeq" id="WP_187244535.1">
    <property type="nucleotide sequence ID" value="NZ_BAAAOK010000004.1"/>
</dbReference>
<keyword evidence="7" id="KW-1185">Reference proteome</keyword>
<dbReference type="Proteomes" id="UP000805614">
    <property type="component" value="Unassembled WGS sequence"/>
</dbReference>
<proteinExistence type="predicted"/>
<dbReference type="PANTHER" id="PTHR30055:SF234">
    <property type="entry name" value="HTH-TYPE TRANSCRIPTIONAL REGULATOR BETI"/>
    <property type="match status" value="1"/>
</dbReference>
<dbReference type="PROSITE" id="PS50977">
    <property type="entry name" value="HTH_TETR_2"/>
    <property type="match status" value="1"/>
</dbReference>
<accession>A0ABR7LRS2</accession>
<evidence type="ECO:0000256" key="4">
    <source>
        <dbReference type="PROSITE-ProRule" id="PRU00335"/>
    </source>
</evidence>
<name>A0ABR7LRS2_9ACTN</name>
<sequence length="217" mass="24092">MQARAERTRRVIMTAAAEMFEARGYLGTSLQDIVTGRQVSKGALYFHFPSKEDLALAILTEQHQLWPTLISELREHQPRAIHLLLEVFWRAAGILRDNALARAGTRLACEHALIGASAPPLFSGWTDIVEQLLREARQQGDLRPDADTRVVAEFLVASFTGLQRMSALKAPDSDLHEHLAVMWRHLLPGLVKPERVATVMTDFPALDQPPPAASSSC</sequence>
<dbReference type="InterPro" id="IPR023772">
    <property type="entry name" value="DNA-bd_HTH_TetR-type_CS"/>
</dbReference>
<keyword evidence="3" id="KW-0804">Transcription</keyword>
<organism evidence="6 7">
    <name type="scientific">Actinomadura alba</name>
    <dbReference type="NCBI Taxonomy" id="406431"/>
    <lineage>
        <taxon>Bacteria</taxon>
        <taxon>Bacillati</taxon>
        <taxon>Actinomycetota</taxon>
        <taxon>Actinomycetes</taxon>
        <taxon>Streptosporangiales</taxon>
        <taxon>Thermomonosporaceae</taxon>
        <taxon>Actinomadura</taxon>
    </lineage>
</organism>
<dbReference type="Pfam" id="PF21935">
    <property type="entry name" value="TetR_C_45"/>
    <property type="match status" value="1"/>
</dbReference>
<evidence type="ECO:0000313" key="6">
    <source>
        <dbReference type="EMBL" id="MBC6467524.1"/>
    </source>
</evidence>
<keyword evidence="1" id="KW-0805">Transcription regulation</keyword>
<dbReference type="InterPro" id="IPR001647">
    <property type="entry name" value="HTH_TetR"/>
</dbReference>
<dbReference type="InterPro" id="IPR009057">
    <property type="entry name" value="Homeodomain-like_sf"/>
</dbReference>
<dbReference type="SUPFAM" id="SSF48498">
    <property type="entry name" value="Tetracyclin repressor-like, C-terminal domain"/>
    <property type="match status" value="1"/>
</dbReference>
<dbReference type="NCBIfam" id="NF041196">
    <property type="entry name" value="ScbR_bind_reg"/>
    <property type="match status" value="1"/>
</dbReference>
<reference evidence="6 7" key="1">
    <citation type="submission" date="2020-06" db="EMBL/GenBank/DDBJ databases">
        <title>Actinomadura xiongansis sp. nov., isolated from soil of Baiyangdian.</title>
        <authorList>
            <person name="Zhang X."/>
        </authorList>
    </citation>
    <scope>NUCLEOTIDE SEQUENCE [LARGE SCALE GENOMIC DNA]</scope>
    <source>
        <strain evidence="6 7">HBUM206468</strain>
    </source>
</reference>
<comment type="caution">
    <text evidence="6">The sequence shown here is derived from an EMBL/GenBank/DDBJ whole genome shotgun (WGS) entry which is preliminary data.</text>
</comment>
<dbReference type="InterPro" id="IPR036271">
    <property type="entry name" value="Tet_transcr_reg_TetR-rel_C_sf"/>
</dbReference>
<evidence type="ECO:0000256" key="2">
    <source>
        <dbReference type="ARBA" id="ARBA00023125"/>
    </source>
</evidence>